<evidence type="ECO:0000313" key="3">
    <source>
        <dbReference type="Proteomes" id="UP000823614"/>
    </source>
</evidence>
<proteinExistence type="predicted"/>
<gene>
    <name evidence="2" type="ORF">IAA89_04975</name>
</gene>
<dbReference type="Proteomes" id="UP000823614">
    <property type="component" value="Unassembled WGS sequence"/>
</dbReference>
<keyword evidence="1" id="KW-0472">Membrane</keyword>
<feature type="transmembrane region" description="Helical" evidence="1">
    <location>
        <begin position="64"/>
        <end position="93"/>
    </location>
</feature>
<feature type="transmembrane region" description="Helical" evidence="1">
    <location>
        <begin position="190"/>
        <end position="209"/>
    </location>
</feature>
<dbReference type="InterPro" id="IPR010380">
    <property type="entry name" value="DUF975"/>
</dbReference>
<keyword evidence="1" id="KW-0812">Transmembrane</keyword>
<organism evidence="2 3">
    <name type="scientific">Candidatus Gallilactobacillus intestinavium</name>
    <dbReference type="NCBI Taxonomy" id="2840838"/>
    <lineage>
        <taxon>Bacteria</taxon>
        <taxon>Bacillati</taxon>
        <taxon>Bacillota</taxon>
        <taxon>Bacilli</taxon>
        <taxon>Lactobacillales</taxon>
        <taxon>Lactobacillaceae</taxon>
        <taxon>Lactobacillaceae incertae sedis</taxon>
        <taxon>Candidatus Gallilactobacillus</taxon>
    </lineage>
</organism>
<keyword evidence="1" id="KW-1133">Transmembrane helix</keyword>
<name>A0A9D9E6E7_9LACO</name>
<evidence type="ECO:0000256" key="1">
    <source>
        <dbReference type="SAM" id="Phobius"/>
    </source>
</evidence>
<dbReference type="EMBL" id="JADIMP010000083">
    <property type="protein sequence ID" value="MBO8441763.1"/>
    <property type="molecule type" value="Genomic_DNA"/>
</dbReference>
<feature type="transmembrane region" description="Helical" evidence="1">
    <location>
        <begin position="114"/>
        <end position="142"/>
    </location>
</feature>
<feature type="transmembrane region" description="Helical" evidence="1">
    <location>
        <begin position="32"/>
        <end position="52"/>
    </location>
</feature>
<sequence>MSINRKELKQRAKDSLHNNWGKAILFNFSNRFIMWIFTMLAYFAMLSYWAVICAPDNTAIVVGGIALIVFLILLLIFVCVFSGSVQYGYLNLIRNRDYDIKPFKGNFLVFSSKYFLGFLGVYVAYLFFGLLWSLLLIIPGLIKFYSYSQSLYIFKDRADKENLTLKGCLTRSKQLMQGHKFELFKLQLSFLGWIVLSMFTLGIGLLWVMPYMSATFAAFYDELSKHEQEIPQDLKAF</sequence>
<dbReference type="Pfam" id="PF06161">
    <property type="entry name" value="DUF975"/>
    <property type="match status" value="1"/>
</dbReference>
<dbReference type="PANTHER" id="PTHR40076">
    <property type="entry name" value="MEMBRANE PROTEIN-RELATED"/>
    <property type="match status" value="1"/>
</dbReference>
<dbReference type="PANTHER" id="PTHR40076:SF1">
    <property type="entry name" value="MEMBRANE PROTEIN"/>
    <property type="match status" value="1"/>
</dbReference>
<reference evidence="2" key="2">
    <citation type="journal article" date="2021" name="PeerJ">
        <title>Extensive microbial diversity within the chicken gut microbiome revealed by metagenomics and culture.</title>
        <authorList>
            <person name="Gilroy R."/>
            <person name="Ravi A."/>
            <person name="Getino M."/>
            <person name="Pursley I."/>
            <person name="Horton D.L."/>
            <person name="Alikhan N.F."/>
            <person name="Baker D."/>
            <person name="Gharbi K."/>
            <person name="Hall N."/>
            <person name="Watson M."/>
            <person name="Adriaenssens E.M."/>
            <person name="Foster-Nyarko E."/>
            <person name="Jarju S."/>
            <person name="Secka A."/>
            <person name="Antonio M."/>
            <person name="Oren A."/>
            <person name="Chaudhuri R.R."/>
            <person name="La Ragione R."/>
            <person name="Hildebrand F."/>
            <person name="Pallen M.J."/>
        </authorList>
    </citation>
    <scope>NUCLEOTIDE SEQUENCE</scope>
    <source>
        <strain evidence="2">C6-149</strain>
    </source>
</reference>
<protein>
    <submittedName>
        <fullName evidence="2">DUF975 family protein</fullName>
    </submittedName>
</protein>
<dbReference type="AlphaFoldDB" id="A0A9D9E6E7"/>
<reference evidence="2" key="1">
    <citation type="submission" date="2020-10" db="EMBL/GenBank/DDBJ databases">
        <authorList>
            <person name="Gilroy R."/>
        </authorList>
    </citation>
    <scope>NUCLEOTIDE SEQUENCE</scope>
    <source>
        <strain evidence="2">C6-149</strain>
    </source>
</reference>
<accession>A0A9D9E6E7</accession>
<comment type="caution">
    <text evidence="2">The sequence shown here is derived from an EMBL/GenBank/DDBJ whole genome shotgun (WGS) entry which is preliminary data.</text>
</comment>
<evidence type="ECO:0000313" key="2">
    <source>
        <dbReference type="EMBL" id="MBO8441763.1"/>
    </source>
</evidence>